<protein>
    <recommendedName>
        <fullName evidence="4">Cyanovirin-N domain-containing protein</fullName>
    </recommendedName>
</protein>
<evidence type="ECO:0000313" key="3">
    <source>
        <dbReference type="Proteomes" id="UP000813444"/>
    </source>
</evidence>
<dbReference type="AlphaFoldDB" id="A0A8K0SY97"/>
<comment type="caution">
    <text evidence="2">The sequence shown here is derived from an EMBL/GenBank/DDBJ whole genome shotgun (WGS) entry which is preliminary data.</text>
</comment>
<evidence type="ECO:0008006" key="4">
    <source>
        <dbReference type="Google" id="ProtNLM"/>
    </source>
</evidence>
<sequence length="124" mass="12995">MRFSAIILGALSATSVFANTPYVCNDDKAVPYAAGVAVQTAIVEKFASFGAAGYDLNQNKYQLCIDGKDLPGTNGHRSFACVCTRGNKVPITAAMVQSAYGQILSGCTGKAGTILIDNVQYGLY</sequence>
<evidence type="ECO:0000256" key="1">
    <source>
        <dbReference type="SAM" id="SignalP"/>
    </source>
</evidence>
<dbReference type="Proteomes" id="UP000813444">
    <property type="component" value="Unassembled WGS sequence"/>
</dbReference>
<feature type="chain" id="PRO_5035446545" description="Cyanovirin-N domain-containing protein" evidence="1">
    <location>
        <begin position="19"/>
        <end position="124"/>
    </location>
</feature>
<name>A0A8K0SY97_9HYPO</name>
<proteinExistence type="predicted"/>
<dbReference type="EMBL" id="JAGPNK010000003">
    <property type="protein sequence ID" value="KAH7324134.1"/>
    <property type="molecule type" value="Genomic_DNA"/>
</dbReference>
<reference evidence="2" key="1">
    <citation type="journal article" date="2021" name="Nat. Commun.">
        <title>Genetic determinants of endophytism in the Arabidopsis root mycobiome.</title>
        <authorList>
            <person name="Mesny F."/>
            <person name="Miyauchi S."/>
            <person name="Thiergart T."/>
            <person name="Pickel B."/>
            <person name="Atanasova L."/>
            <person name="Karlsson M."/>
            <person name="Huettel B."/>
            <person name="Barry K.W."/>
            <person name="Haridas S."/>
            <person name="Chen C."/>
            <person name="Bauer D."/>
            <person name="Andreopoulos W."/>
            <person name="Pangilinan J."/>
            <person name="LaButti K."/>
            <person name="Riley R."/>
            <person name="Lipzen A."/>
            <person name="Clum A."/>
            <person name="Drula E."/>
            <person name="Henrissat B."/>
            <person name="Kohler A."/>
            <person name="Grigoriev I.V."/>
            <person name="Martin F.M."/>
            <person name="Hacquard S."/>
        </authorList>
    </citation>
    <scope>NUCLEOTIDE SEQUENCE</scope>
    <source>
        <strain evidence="2">MPI-CAGE-CH-0235</strain>
    </source>
</reference>
<dbReference type="OrthoDB" id="10311847at2759"/>
<keyword evidence="3" id="KW-1185">Reference proteome</keyword>
<accession>A0A8K0SY97</accession>
<gene>
    <name evidence="2" type="ORF">B0I35DRAFT_475403</name>
</gene>
<keyword evidence="1" id="KW-0732">Signal</keyword>
<feature type="signal peptide" evidence="1">
    <location>
        <begin position="1"/>
        <end position="18"/>
    </location>
</feature>
<organism evidence="2 3">
    <name type="scientific">Stachybotrys elegans</name>
    <dbReference type="NCBI Taxonomy" id="80388"/>
    <lineage>
        <taxon>Eukaryota</taxon>
        <taxon>Fungi</taxon>
        <taxon>Dikarya</taxon>
        <taxon>Ascomycota</taxon>
        <taxon>Pezizomycotina</taxon>
        <taxon>Sordariomycetes</taxon>
        <taxon>Hypocreomycetidae</taxon>
        <taxon>Hypocreales</taxon>
        <taxon>Stachybotryaceae</taxon>
        <taxon>Stachybotrys</taxon>
    </lineage>
</organism>
<evidence type="ECO:0000313" key="2">
    <source>
        <dbReference type="EMBL" id="KAH7324134.1"/>
    </source>
</evidence>